<sequence length="761" mass="80860">MAAAQDKAARALVVEAQLADDADEVARSRATLDAALRAAPVRAHLELLASAETEVVRRRDALDAAVQGVPSGVVQGIPSRAAQGIPLGAAQEEPDAGRWSALLARVTAGDATIEEAVRLGDEVVTGRADIVRSRAESARLSRRAEELADDVIAHTEGIDGLTTTHEELLTAAGSLPAAESALAEARRRRDLRRAVDRGALDLEESVDRLREWTDAEQSAREAYLELREARLDGMAAELAASLSDGAACPVCGAQDHPAPASHTRAPVAAEDVEEAERVHQSLLAARADAAARVARLRGAQETRLAQLAGDERDEEALDDEVRQADAAVARAKEARTAAADVAQELEQARRDLEALMGERLLSVEAAGAAEAAATAHERRAGDAATRLQARLVRHRDECPCACVDAPARTATTEDGDPKEPWDPERLRLVAERHRAVRQALGDVVRRVDQVEESTTRLEAQRATTEAALAGADFSDAQEVRSALLSPAALQSLRDRLRRHEEALVRVRAVLDDPDVVAALASDPVDVDATAARRDATVEAARRAVHRLADAQGTFRTGAALIAEIDAHVTALEPLLTRQVVVAEVADAATGSGSNTLRMPLSSYVLAARLERVAALANERLAVMGEGRFELRHTDDRRGNGRSGLGLEVVDLWTGQPRATSTLSGGESFMASLALALGLADAVREEAGGIDLQTLFVDEGFGTLDDESLEQVMAVLDTLRDGGRAVGVVSHVADLRHRIPHQLRVLKTPHGSSVDVVDLAAG</sequence>
<comment type="caution">
    <text evidence="5">The sequence shown here is derived from an EMBL/GenBank/DDBJ whole genome shotgun (WGS) entry which is preliminary data.</text>
</comment>
<dbReference type="AlphaFoldDB" id="A0A077M2F7"/>
<proteinExistence type="inferred from homology"/>
<dbReference type="SUPFAM" id="SSF52540">
    <property type="entry name" value="P-loop containing nucleoside triphosphate hydrolases"/>
    <property type="match status" value="1"/>
</dbReference>
<name>A0A077M2F7_9MICO</name>
<evidence type="ECO:0000256" key="2">
    <source>
        <dbReference type="ARBA" id="ARBA00011322"/>
    </source>
</evidence>
<dbReference type="Proteomes" id="UP000035721">
    <property type="component" value="Unassembled WGS sequence"/>
</dbReference>
<comment type="similarity">
    <text evidence="1">Belongs to the SMC family. SbcC subfamily.</text>
</comment>
<gene>
    <name evidence="5" type="ORF">BN12_2870002</name>
</gene>
<accession>A0A077M2F7</accession>
<evidence type="ECO:0000256" key="4">
    <source>
        <dbReference type="SAM" id="Coils"/>
    </source>
</evidence>
<keyword evidence="6" id="KW-1185">Reference proteome</keyword>
<dbReference type="STRING" id="1194083.BN12_2870002"/>
<reference evidence="5 6" key="1">
    <citation type="journal article" date="2013" name="ISME J.">
        <title>A metabolic model for members of the genus Tetrasphaera involved in enhanced biological phosphorus removal.</title>
        <authorList>
            <person name="Kristiansen R."/>
            <person name="Nguyen H.T.T."/>
            <person name="Saunders A.M."/>
            <person name="Nielsen J.L."/>
            <person name="Wimmer R."/>
            <person name="Le V.Q."/>
            <person name="McIlroy S.J."/>
            <person name="Petrovski S."/>
            <person name="Seviour R.J."/>
            <person name="Calteau A."/>
            <person name="Nielsen K.L."/>
            <person name="Nielsen P.H."/>
        </authorList>
    </citation>
    <scope>NUCLEOTIDE SEQUENCE [LARGE SCALE GENOMIC DNA]</scope>
    <source>
        <strain evidence="5 6">T1-X7</strain>
    </source>
</reference>
<comment type="subunit">
    <text evidence="2">Heterodimer of SbcC and SbcD.</text>
</comment>
<dbReference type="InterPro" id="IPR027417">
    <property type="entry name" value="P-loop_NTPase"/>
</dbReference>
<feature type="coiled-coil region" evidence="4">
    <location>
        <begin position="314"/>
        <end position="358"/>
    </location>
</feature>
<evidence type="ECO:0000256" key="3">
    <source>
        <dbReference type="ARBA" id="ARBA00013368"/>
    </source>
</evidence>
<evidence type="ECO:0000313" key="6">
    <source>
        <dbReference type="Proteomes" id="UP000035721"/>
    </source>
</evidence>
<dbReference type="PANTHER" id="PTHR32114:SF2">
    <property type="entry name" value="ABC TRANSPORTER ABCH.3"/>
    <property type="match status" value="1"/>
</dbReference>
<dbReference type="PANTHER" id="PTHR32114">
    <property type="entry name" value="ABC TRANSPORTER ABCH.3"/>
    <property type="match status" value="1"/>
</dbReference>
<evidence type="ECO:0000256" key="1">
    <source>
        <dbReference type="ARBA" id="ARBA00006930"/>
    </source>
</evidence>
<protein>
    <recommendedName>
        <fullName evidence="3">Nuclease SbcCD subunit C</fullName>
    </recommendedName>
</protein>
<evidence type="ECO:0000313" key="5">
    <source>
        <dbReference type="EMBL" id="CCH78420.1"/>
    </source>
</evidence>
<dbReference type="EMBL" id="CAJB01000209">
    <property type="protein sequence ID" value="CCH78420.1"/>
    <property type="molecule type" value="Genomic_DNA"/>
</dbReference>
<organism evidence="5 6">
    <name type="scientific">Nostocoides japonicum T1-X7</name>
    <dbReference type="NCBI Taxonomy" id="1194083"/>
    <lineage>
        <taxon>Bacteria</taxon>
        <taxon>Bacillati</taxon>
        <taxon>Actinomycetota</taxon>
        <taxon>Actinomycetes</taxon>
        <taxon>Micrococcales</taxon>
        <taxon>Intrasporangiaceae</taxon>
        <taxon>Nostocoides</taxon>
    </lineage>
</organism>
<keyword evidence="4" id="KW-0175">Coiled coil</keyword>
<dbReference type="Pfam" id="PF13558">
    <property type="entry name" value="SbcC_Walker_B"/>
    <property type="match status" value="1"/>
</dbReference>
<dbReference type="Gene3D" id="3.40.50.300">
    <property type="entry name" value="P-loop containing nucleotide triphosphate hydrolases"/>
    <property type="match status" value="1"/>
</dbReference>